<keyword evidence="6" id="KW-1185">Reference proteome</keyword>
<protein>
    <submittedName>
        <fullName evidence="5">Glycosyl transferase family 25</fullName>
    </submittedName>
</protein>
<evidence type="ECO:0000313" key="5">
    <source>
        <dbReference type="EMBL" id="MDH6504603.1"/>
    </source>
</evidence>
<comment type="caution">
    <text evidence="5">The sequence shown here is derived from an EMBL/GenBank/DDBJ whole genome shotgun (WGS) entry which is preliminary data.</text>
</comment>
<name>A0AA43MBC7_9BURK</name>
<accession>A0AA43MBC7</accession>
<evidence type="ECO:0000256" key="3">
    <source>
        <dbReference type="ARBA" id="ARBA00022985"/>
    </source>
</evidence>
<dbReference type="EMBL" id="JARXYA010000010">
    <property type="protein sequence ID" value="MDH6504603.1"/>
    <property type="molecule type" value="Genomic_DNA"/>
</dbReference>
<evidence type="ECO:0000256" key="2">
    <source>
        <dbReference type="ARBA" id="ARBA00005222"/>
    </source>
</evidence>
<comment type="pathway">
    <text evidence="2">Glycan metabolism; lacto-N-neotetraose biosynthesis.</text>
</comment>
<evidence type="ECO:0000256" key="1">
    <source>
        <dbReference type="ARBA" id="ARBA00005068"/>
    </source>
</evidence>
<evidence type="ECO:0000313" key="6">
    <source>
        <dbReference type="Proteomes" id="UP001161160"/>
    </source>
</evidence>
<gene>
    <name evidence="5" type="ORF">M2127_001929</name>
</gene>
<organism evidence="5 6">
    <name type="scientific">Polynucleobacter sphagniphilus</name>
    <dbReference type="NCBI Taxonomy" id="1743169"/>
    <lineage>
        <taxon>Bacteria</taxon>
        <taxon>Pseudomonadati</taxon>
        <taxon>Pseudomonadota</taxon>
        <taxon>Betaproteobacteria</taxon>
        <taxon>Burkholderiales</taxon>
        <taxon>Burkholderiaceae</taxon>
        <taxon>Polynucleobacter</taxon>
    </lineage>
</organism>
<keyword evidence="5" id="KW-0808">Transferase</keyword>
<keyword evidence="3" id="KW-0448">Lipopolysaccharide biosynthesis</keyword>
<feature type="domain" description="Glycosyl transferase family 25" evidence="4">
    <location>
        <begin position="9"/>
        <end position="180"/>
    </location>
</feature>
<reference evidence="5" key="1">
    <citation type="submission" date="2023-04" db="EMBL/GenBank/DDBJ databases">
        <title>Genome Encyclopedia of Bacteria and Archaea VI: Functional Genomics of Type Strains.</title>
        <authorList>
            <person name="Whitman W."/>
        </authorList>
    </citation>
    <scope>NUCLEOTIDE SEQUENCE</scope>
    <source>
        <strain evidence="5">Enz.4-51</strain>
    </source>
</reference>
<dbReference type="Pfam" id="PF01755">
    <property type="entry name" value="Glyco_transf_25"/>
    <property type="match status" value="1"/>
</dbReference>
<dbReference type="GO" id="GO:0009103">
    <property type="term" value="P:lipopolysaccharide biosynthetic process"/>
    <property type="evidence" value="ECO:0007669"/>
    <property type="project" value="UniProtKB-KW"/>
</dbReference>
<dbReference type="GO" id="GO:0016740">
    <property type="term" value="F:transferase activity"/>
    <property type="evidence" value="ECO:0007669"/>
    <property type="project" value="UniProtKB-KW"/>
</dbReference>
<dbReference type="AlphaFoldDB" id="A0AA43MBC7"/>
<dbReference type="Proteomes" id="UP001161160">
    <property type="component" value="Unassembled WGS sequence"/>
</dbReference>
<dbReference type="CDD" id="cd06532">
    <property type="entry name" value="Glyco_transf_25"/>
    <property type="match status" value="1"/>
</dbReference>
<evidence type="ECO:0000259" key="4">
    <source>
        <dbReference type="Pfam" id="PF01755"/>
    </source>
</evidence>
<proteinExistence type="predicted"/>
<comment type="pathway">
    <text evidence="1">Bacterial outer membrane biogenesis; lipooligosaccharide biosynthesis.</text>
</comment>
<sequence length="244" mass="27820">MNSSRAPVQILVISLERSIERRERVKEQLNKISIQWDFLNAVDGYALPKMPASYDCVKVKRLQGYELTPGEVGCFLSHIKAWEACIAAQRPTLVFEDDFILCSNFEAVLLDLLEIPNEWDLVRLSGIYKTKDCLLVQRGLYDLVQNLGDPCGTACYLLNPQAAQVLINNASNIYQPVDHYLEHFKKHHLACLAAKPYPVELAQSKSTITDRPGRAPIKGYQKLLRSIYRLIDRKMSPSPWFPKD</sequence>
<dbReference type="RefSeq" id="WP_280756931.1">
    <property type="nucleotide sequence ID" value="NZ_JARXVY010000005.1"/>
</dbReference>
<dbReference type="InterPro" id="IPR002654">
    <property type="entry name" value="Glyco_trans_25"/>
</dbReference>